<evidence type="ECO:0000313" key="2">
    <source>
        <dbReference type="EMBL" id="KAF4114104.1"/>
    </source>
</evidence>
<organism evidence="2 3">
    <name type="scientific">Onychostoma macrolepis</name>
    <dbReference type="NCBI Taxonomy" id="369639"/>
    <lineage>
        <taxon>Eukaryota</taxon>
        <taxon>Metazoa</taxon>
        <taxon>Chordata</taxon>
        <taxon>Craniata</taxon>
        <taxon>Vertebrata</taxon>
        <taxon>Euteleostomi</taxon>
        <taxon>Actinopterygii</taxon>
        <taxon>Neopterygii</taxon>
        <taxon>Teleostei</taxon>
        <taxon>Ostariophysi</taxon>
        <taxon>Cypriniformes</taxon>
        <taxon>Cyprinidae</taxon>
        <taxon>Acrossocheilinae</taxon>
        <taxon>Onychostoma</taxon>
    </lineage>
</organism>
<proteinExistence type="predicted"/>
<dbReference type="Proteomes" id="UP000579812">
    <property type="component" value="Unassembled WGS sequence"/>
</dbReference>
<evidence type="ECO:0000259" key="1">
    <source>
        <dbReference type="PROSITE" id="PS50824"/>
    </source>
</evidence>
<protein>
    <recommendedName>
        <fullName evidence="1">Pyrin domain-containing protein</fullName>
    </recommendedName>
</protein>
<comment type="caution">
    <text evidence="2">The sequence shown here is derived from an EMBL/GenBank/DDBJ whole genome shotgun (WGS) entry which is preliminary data.</text>
</comment>
<dbReference type="Pfam" id="PF02758">
    <property type="entry name" value="PYRIN"/>
    <property type="match status" value="1"/>
</dbReference>
<name>A0A7J6D4Y7_9TELE</name>
<gene>
    <name evidence="2" type="ORF">G5714_004327</name>
</gene>
<sequence length="113" mass="12707">MRLVNPLTSLEGKLETLGGRDTEGKADSCELVKEMASVKDLLVDSLKELVEADLKEFQWKLKNDHECIPQSEMENADRLKTVDKLVDCFGPEEAVKITVDILRKMKQNDLASS</sequence>
<evidence type="ECO:0000313" key="3">
    <source>
        <dbReference type="Proteomes" id="UP000579812"/>
    </source>
</evidence>
<dbReference type="SMART" id="SM01289">
    <property type="entry name" value="PYRIN"/>
    <property type="match status" value="1"/>
</dbReference>
<dbReference type="Gene3D" id="1.10.533.10">
    <property type="entry name" value="Death Domain, Fas"/>
    <property type="match status" value="1"/>
</dbReference>
<dbReference type="SUPFAM" id="SSF47986">
    <property type="entry name" value="DEATH domain"/>
    <property type="match status" value="1"/>
</dbReference>
<accession>A0A7J6D4Y7</accession>
<reference evidence="2 3" key="1">
    <citation type="submission" date="2020-04" db="EMBL/GenBank/DDBJ databases">
        <title>Chromosome-level genome assembly of a cyprinid fish Onychostoma macrolepis by integration of Nanopore Sequencing, Bionano and Hi-C technology.</title>
        <authorList>
            <person name="Wang D."/>
        </authorList>
    </citation>
    <scope>NUCLEOTIDE SEQUENCE [LARGE SCALE GENOMIC DNA]</scope>
    <source>
        <strain evidence="2">SWU-2019</strain>
        <tissue evidence="2">Muscle</tissue>
    </source>
</reference>
<dbReference type="CDD" id="cd08321">
    <property type="entry name" value="Pyrin_ASC-like"/>
    <property type="match status" value="1"/>
</dbReference>
<keyword evidence="3" id="KW-1185">Reference proteome</keyword>
<dbReference type="PROSITE" id="PS50824">
    <property type="entry name" value="DAPIN"/>
    <property type="match status" value="1"/>
</dbReference>
<dbReference type="InterPro" id="IPR004020">
    <property type="entry name" value="DAPIN"/>
</dbReference>
<dbReference type="InterPro" id="IPR011029">
    <property type="entry name" value="DEATH-like_dom_sf"/>
</dbReference>
<dbReference type="EMBL" id="JAAMOB010000004">
    <property type="protein sequence ID" value="KAF4114104.1"/>
    <property type="molecule type" value="Genomic_DNA"/>
</dbReference>
<dbReference type="AlphaFoldDB" id="A0A7J6D4Y7"/>
<feature type="domain" description="Pyrin" evidence="1">
    <location>
        <begin position="35"/>
        <end position="113"/>
    </location>
</feature>